<keyword evidence="2" id="KW-0560">Oxidoreductase</keyword>
<dbReference type="Proteomes" id="UP001240236">
    <property type="component" value="Unassembled WGS sequence"/>
</dbReference>
<dbReference type="RefSeq" id="WP_307234743.1">
    <property type="nucleotide sequence ID" value="NZ_JAUSUZ010000001.1"/>
</dbReference>
<keyword evidence="6" id="KW-1185">Reference proteome</keyword>
<protein>
    <submittedName>
        <fullName evidence="5">Thioredoxin reductase</fullName>
    </submittedName>
</protein>
<feature type="domain" description="FAD/NAD(P)-binding" evidence="4">
    <location>
        <begin position="2"/>
        <end position="288"/>
    </location>
</feature>
<dbReference type="EMBL" id="JAUSUZ010000001">
    <property type="protein sequence ID" value="MDQ0363816.1"/>
    <property type="molecule type" value="Genomic_DNA"/>
</dbReference>
<evidence type="ECO:0000259" key="4">
    <source>
        <dbReference type="Pfam" id="PF07992"/>
    </source>
</evidence>
<sequence>MKDCIVIGGGAAGLSAGLTLGRARRSTLVVDAGRQSNLAASGLGGLLGHDGRPPAAYYAAARAELAAYPSAEVLHGDVTGAERHDDGTFEVPLPGGRRERARALVLAPGMDYRYPPLPGLAERWGGDVFHCPFCHGWETRDRPTAVLASGPVGVHGALNLRAWTDDVTLLTNGVALSGTERDRLAAGRVRWDERPVAALTGDGPRLGAVTFTGGGELAVTALLVKAFLHQRSTLARDLGATVTWSHDHLGVEAITVDPMCRTGIPGLFAAGDAATSVPPSAAAAVASGHLAGASAAVYLSAGY</sequence>
<dbReference type="InterPro" id="IPR023753">
    <property type="entry name" value="FAD/NAD-binding_dom"/>
</dbReference>
<dbReference type="AlphaFoldDB" id="A0AAE3VU28"/>
<keyword evidence="1" id="KW-0285">Flavoprotein</keyword>
<evidence type="ECO:0000313" key="6">
    <source>
        <dbReference type="Proteomes" id="UP001240236"/>
    </source>
</evidence>
<accession>A0AAE3VU28</accession>
<dbReference type="SUPFAM" id="SSF51905">
    <property type="entry name" value="FAD/NAD(P)-binding domain"/>
    <property type="match status" value="1"/>
</dbReference>
<dbReference type="GO" id="GO:0004791">
    <property type="term" value="F:thioredoxin-disulfide reductase (NADPH) activity"/>
    <property type="evidence" value="ECO:0007669"/>
    <property type="project" value="UniProtKB-EC"/>
</dbReference>
<comment type="caution">
    <text evidence="5">The sequence shown here is derived from an EMBL/GenBank/DDBJ whole genome shotgun (WGS) entry which is preliminary data.</text>
</comment>
<dbReference type="PANTHER" id="PTHR48105">
    <property type="entry name" value="THIOREDOXIN REDUCTASE 1-RELATED-RELATED"/>
    <property type="match status" value="1"/>
</dbReference>
<comment type="catalytic activity">
    <reaction evidence="3">
        <text>[thioredoxin]-dithiol + NADP(+) = [thioredoxin]-disulfide + NADPH + H(+)</text>
        <dbReference type="Rhea" id="RHEA:20345"/>
        <dbReference type="Rhea" id="RHEA-COMP:10698"/>
        <dbReference type="Rhea" id="RHEA-COMP:10700"/>
        <dbReference type="ChEBI" id="CHEBI:15378"/>
        <dbReference type="ChEBI" id="CHEBI:29950"/>
        <dbReference type="ChEBI" id="CHEBI:50058"/>
        <dbReference type="ChEBI" id="CHEBI:57783"/>
        <dbReference type="ChEBI" id="CHEBI:58349"/>
        <dbReference type="EC" id="1.8.1.9"/>
    </reaction>
</comment>
<organism evidence="5 6">
    <name type="scientific">Catenuloplanes indicus</name>
    <dbReference type="NCBI Taxonomy" id="137267"/>
    <lineage>
        <taxon>Bacteria</taxon>
        <taxon>Bacillati</taxon>
        <taxon>Actinomycetota</taxon>
        <taxon>Actinomycetes</taxon>
        <taxon>Micromonosporales</taxon>
        <taxon>Micromonosporaceae</taxon>
        <taxon>Catenuloplanes</taxon>
    </lineage>
</organism>
<evidence type="ECO:0000256" key="1">
    <source>
        <dbReference type="ARBA" id="ARBA00022630"/>
    </source>
</evidence>
<dbReference type="Gene3D" id="3.50.50.60">
    <property type="entry name" value="FAD/NAD(P)-binding domain"/>
    <property type="match status" value="2"/>
</dbReference>
<evidence type="ECO:0000256" key="3">
    <source>
        <dbReference type="ARBA" id="ARBA00048132"/>
    </source>
</evidence>
<evidence type="ECO:0000313" key="5">
    <source>
        <dbReference type="EMBL" id="MDQ0363816.1"/>
    </source>
</evidence>
<proteinExistence type="predicted"/>
<dbReference type="PRINTS" id="PR00469">
    <property type="entry name" value="PNDRDTASEII"/>
</dbReference>
<dbReference type="Pfam" id="PF07992">
    <property type="entry name" value="Pyr_redox_2"/>
    <property type="match status" value="1"/>
</dbReference>
<dbReference type="InterPro" id="IPR036188">
    <property type="entry name" value="FAD/NAD-bd_sf"/>
</dbReference>
<dbReference type="PRINTS" id="PR00368">
    <property type="entry name" value="FADPNR"/>
</dbReference>
<reference evidence="5 6" key="1">
    <citation type="submission" date="2023-07" db="EMBL/GenBank/DDBJ databases">
        <title>Sequencing the genomes of 1000 actinobacteria strains.</title>
        <authorList>
            <person name="Klenk H.-P."/>
        </authorList>
    </citation>
    <scope>NUCLEOTIDE SEQUENCE [LARGE SCALE GENOMIC DNA]</scope>
    <source>
        <strain evidence="5 6">DSM 44709</strain>
    </source>
</reference>
<name>A0AAE3VU28_9ACTN</name>
<evidence type="ECO:0000256" key="2">
    <source>
        <dbReference type="ARBA" id="ARBA00023002"/>
    </source>
</evidence>
<gene>
    <name evidence="5" type="ORF">J2S42_000485</name>
</gene>
<dbReference type="InterPro" id="IPR050097">
    <property type="entry name" value="Ferredoxin-NADP_redctase_2"/>
</dbReference>